<reference evidence="7" key="1">
    <citation type="submission" date="2022-07" db="EMBL/GenBank/DDBJ databases">
        <authorList>
            <person name="Wu T."/>
        </authorList>
    </citation>
    <scope>NUCLEOTIDE SEQUENCE</scope>
    <source>
        <strain evidence="7">SD-1</strain>
    </source>
</reference>
<organism evidence="7 8">
    <name type="scientific">Paenarthrobacter ureafaciens</name>
    <dbReference type="NCBI Taxonomy" id="37931"/>
    <lineage>
        <taxon>Bacteria</taxon>
        <taxon>Bacillati</taxon>
        <taxon>Actinomycetota</taxon>
        <taxon>Actinomycetes</taxon>
        <taxon>Micrococcales</taxon>
        <taxon>Micrococcaceae</taxon>
        <taxon>Paenarthrobacter</taxon>
    </lineage>
</organism>
<dbReference type="InterPro" id="IPR011013">
    <property type="entry name" value="Gal_mutarotase_sf_dom"/>
</dbReference>
<feature type="domain" description="Glycoside hydrolase family 65 C-terminal" evidence="5">
    <location>
        <begin position="988"/>
        <end position="1043"/>
    </location>
</feature>
<dbReference type="SUPFAM" id="SSF56784">
    <property type="entry name" value="HAD-like"/>
    <property type="match status" value="1"/>
</dbReference>
<dbReference type="PANTHER" id="PTHR11051">
    <property type="entry name" value="GLYCOSYL HYDROLASE-RELATED"/>
    <property type="match status" value="1"/>
</dbReference>
<dbReference type="InterPro" id="IPR036412">
    <property type="entry name" value="HAD-like_sf"/>
</dbReference>
<evidence type="ECO:0000259" key="4">
    <source>
        <dbReference type="Pfam" id="PF03632"/>
    </source>
</evidence>
<feature type="domain" description="Glycoside hydrolase family 65 central catalytic" evidence="4">
    <location>
        <begin position="580"/>
        <end position="975"/>
    </location>
</feature>
<evidence type="ECO:0000256" key="1">
    <source>
        <dbReference type="ARBA" id="ARBA00006171"/>
    </source>
</evidence>
<dbReference type="InterPro" id="IPR037018">
    <property type="entry name" value="GH65_N"/>
</dbReference>
<keyword evidence="8" id="KW-1185">Reference proteome</keyword>
<dbReference type="EMBL" id="CP101185">
    <property type="protein sequence ID" value="UYV95858.1"/>
    <property type="molecule type" value="Genomic_DNA"/>
</dbReference>
<dbReference type="InterPro" id="IPR023214">
    <property type="entry name" value="HAD_sf"/>
</dbReference>
<feature type="domain" description="Glycoside hydrolase family 65 N-terminal" evidence="6">
    <location>
        <begin position="273"/>
        <end position="524"/>
    </location>
</feature>
<dbReference type="InterPro" id="IPR005196">
    <property type="entry name" value="Glyco_hydro_65_N"/>
</dbReference>
<dbReference type="NCBIfam" id="TIGR02009">
    <property type="entry name" value="PGMB-YQAB-SF"/>
    <property type="match status" value="1"/>
</dbReference>
<dbReference type="InterPro" id="IPR010976">
    <property type="entry name" value="B-phosphoglucomutase_hydrolase"/>
</dbReference>
<dbReference type="SUPFAM" id="SSF48208">
    <property type="entry name" value="Six-hairpin glycosidases"/>
    <property type="match status" value="1"/>
</dbReference>
<dbReference type="PANTHER" id="PTHR11051:SF8">
    <property type="entry name" value="PROTEIN-GLUCOSYLGALACTOSYLHYDROXYLYSINE GLUCOSIDASE"/>
    <property type="match status" value="1"/>
</dbReference>
<dbReference type="Gene3D" id="1.10.150.240">
    <property type="entry name" value="Putative phosphatase, domain 2"/>
    <property type="match status" value="1"/>
</dbReference>
<dbReference type="InterPro" id="IPR012341">
    <property type="entry name" value="6hp_glycosidase-like_sf"/>
</dbReference>
<dbReference type="InterPro" id="IPR008928">
    <property type="entry name" value="6-hairpin_glycosidase_sf"/>
</dbReference>
<dbReference type="GO" id="GO:0005975">
    <property type="term" value="P:carbohydrate metabolic process"/>
    <property type="evidence" value="ECO:0007669"/>
    <property type="project" value="InterPro"/>
</dbReference>
<dbReference type="Gene3D" id="2.70.98.40">
    <property type="entry name" value="Glycoside hydrolase, family 65, N-terminal domain"/>
    <property type="match status" value="1"/>
</dbReference>
<dbReference type="SFLD" id="SFLDS00003">
    <property type="entry name" value="Haloacid_Dehalogenase"/>
    <property type="match status" value="1"/>
</dbReference>
<dbReference type="AlphaFoldDB" id="A0AAX3ED60"/>
<evidence type="ECO:0000256" key="3">
    <source>
        <dbReference type="SAM" id="MobiDB-lite"/>
    </source>
</evidence>
<name>A0AAX3ED60_PAEUR</name>
<dbReference type="InterPro" id="IPR005194">
    <property type="entry name" value="Glyco_hydro_65_C"/>
</dbReference>
<dbReference type="Gene3D" id="3.40.50.1000">
    <property type="entry name" value="HAD superfamily/HAD-like"/>
    <property type="match status" value="1"/>
</dbReference>
<evidence type="ECO:0000259" key="6">
    <source>
        <dbReference type="Pfam" id="PF03636"/>
    </source>
</evidence>
<sequence length="1086" mass="118484">MTQVHSGGRPRPSTASGHGPALPYQAVLFDMDGVVTQTAVIHAAAWKQLFDSVLQDPRLTGSPRRDPFDENTDYRQYVDGRQREDGVTAFLASRGAGLPAGSPADGPDVWSVHGLGARKNDLFLQAVTRDGVQAYPGTTALLARLRAAGIPVGLVTASRNARALLAAAGVDTAFDVIIDGEVVAGQGLPCKPDPAMFLEALRRLGVAPHHAAVIEDAAAGVQAGRRGGFGLVVGIDRAGHREQLELAGADIVLGDVSELDLGASRTDPWALVYEGFDPAHEGHREALTALGNGYMATRGTRPERADDGVHYPGTYLAGVYNRTTSTIHGRELEEEHLVNVPNWLPLDVRIGDGPWWSTGDIQVSDERSELDLRRGLLIRHATLNGPHGERLTVEQRRLVSMHDPHLAALETTLTAHGFNGTVGIREGIDALVANTNVRDYAGTGQRHLTDPEFTETDSSTVLCAVQTSQSRIRIALAVRTVFDGTATPRDAGSDGGRYQRQFDLRLTDGEPATITRTASLATSRDGAISSPEAAALTALSRADGGFTALLKDHEAAWRRLWELFGTSVDGDRQSRLVLNLHVFHLLQTISVHTAALDAGVPARGLHGEGYRGHVFWDELFVFPVIGLRLPDVSRALLEYRWRRLDAARDAARTQGLRGALFPWQSGSDGREETPRQLYNARSARWMPDNSSRQRHVGLAVAYNAWQHFQATGDRDWLAARGGELIIEVTRMFASLADYDPAGDRFHISGVMGPDEYHDGYPETPGTGLRDNAYTNVLLSWLCERAADVLAELAGHPGDDLTGRLQVTAEEISRWSRLSRRLAVPFHPDGVLSQFDGYEDLAELDWGRYRTKYGNVGRLDLILEAENDATNRYKLAKQADVLMLIYLLGPAGVIGQLHRLGYPFAEPDLERTVEYYLARTANGSTLSRVVHASVLARIDESRAWQVFREALVADLDDTQGGTTREGIHLGAMSGTVDIISRAFAGLQTEAHALTFSPRLPARLGSAGFQVLYRGHRIDVSLNAETLRVHLQPCSAPPVRIGVEGLYQQLSGGDEMDFPWHRRKQEPSGLRTAVDKTPQPQVGRHTNE</sequence>
<dbReference type="InterPro" id="IPR023198">
    <property type="entry name" value="PGP-like_dom2"/>
</dbReference>
<dbReference type="InterPro" id="IPR005195">
    <property type="entry name" value="Glyco_hydro_65_M"/>
</dbReference>
<dbReference type="RefSeq" id="WP_069694904.1">
    <property type="nucleotide sequence ID" value="NZ_CP043010.1"/>
</dbReference>
<feature type="region of interest" description="Disordered" evidence="3">
    <location>
        <begin position="1053"/>
        <end position="1086"/>
    </location>
</feature>
<dbReference type="GO" id="GO:0016757">
    <property type="term" value="F:glycosyltransferase activity"/>
    <property type="evidence" value="ECO:0007669"/>
    <property type="project" value="UniProtKB-ARBA"/>
</dbReference>
<dbReference type="Pfam" id="PF03636">
    <property type="entry name" value="Glyco_hydro_65N"/>
    <property type="match status" value="1"/>
</dbReference>
<dbReference type="GO" id="GO:0004553">
    <property type="term" value="F:hydrolase activity, hydrolyzing O-glycosyl compounds"/>
    <property type="evidence" value="ECO:0007669"/>
    <property type="project" value="TreeGrafter"/>
</dbReference>
<accession>A0AAX3ED60</accession>
<evidence type="ECO:0000256" key="2">
    <source>
        <dbReference type="ARBA" id="ARBA00023295"/>
    </source>
</evidence>
<dbReference type="Pfam" id="PF03633">
    <property type="entry name" value="Glyco_hydro_65C"/>
    <property type="match status" value="1"/>
</dbReference>
<dbReference type="SUPFAM" id="SSF74650">
    <property type="entry name" value="Galactose mutarotase-like"/>
    <property type="match status" value="1"/>
</dbReference>
<dbReference type="Pfam" id="PF00702">
    <property type="entry name" value="Hydrolase"/>
    <property type="match status" value="1"/>
</dbReference>
<keyword evidence="7" id="KW-0378">Hydrolase</keyword>
<comment type="similarity">
    <text evidence="1">Belongs to the HAD-like hydrolase superfamily. CbbY/CbbZ/Gph/YieH family.</text>
</comment>
<dbReference type="SFLD" id="SFLDG01129">
    <property type="entry name" value="C1.5:_HAD__Beta-PGM__Phosphata"/>
    <property type="match status" value="1"/>
</dbReference>
<evidence type="ECO:0000313" key="8">
    <source>
        <dbReference type="Proteomes" id="UP001163293"/>
    </source>
</evidence>
<evidence type="ECO:0000259" key="5">
    <source>
        <dbReference type="Pfam" id="PF03633"/>
    </source>
</evidence>
<dbReference type="Gene3D" id="1.50.10.10">
    <property type="match status" value="1"/>
</dbReference>
<protein>
    <submittedName>
        <fullName evidence="7">Beta-phosphoglucomutase family hydrolase</fullName>
    </submittedName>
</protein>
<proteinExistence type="inferred from homology"/>
<dbReference type="NCBIfam" id="TIGR01509">
    <property type="entry name" value="HAD-SF-IA-v3"/>
    <property type="match status" value="1"/>
</dbReference>
<dbReference type="GO" id="GO:0030246">
    <property type="term" value="F:carbohydrate binding"/>
    <property type="evidence" value="ECO:0007669"/>
    <property type="project" value="InterPro"/>
</dbReference>
<evidence type="ECO:0000313" key="7">
    <source>
        <dbReference type="EMBL" id="UYV95858.1"/>
    </source>
</evidence>
<gene>
    <name evidence="7" type="ORF">NL394_12240</name>
</gene>
<dbReference type="FunFam" id="1.50.10.10:FF:000053">
    <property type="entry name" value="Putative glycosyl hydrolase"/>
    <property type="match status" value="1"/>
</dbReference>
<dbReference type="InterPro" id="IPR006439">
    <property type="entry name" value="HAD-SF_hydro_IA"/>
</dbReference>
<dbReference type="Proteomes" id="UP001163293">
    <property type="component" value="Chromosome"/>
</dbReference>
<dbReference type="Pfam" id="PF03632">
    <property type="entry name" value="Glyco_hydro_65m"/>
    <property type="match status" value="1"/>
</dbReference>
<dbReference type="Gene3D" id="2.60.420.10">
    <property type="entry name" value="Maltose phosphorylase, domain 3"/>
    <property type="match status" value="1"/>
</dbReference>
<keyword evidence="2" id="KW-0326">Glycosidase</keyword>